<organism evidence="4 5">
    <name type="scientific">Tigriopus californicus</name>
    <name type="common">Marine copepod</name>
    <dbReference type="NCBI Taxonomy" id="6832"/>
    <lineage>
        <taxon>Eukaryota</taxon>
        <taxon>Metazoa</taxon>
        <taxon>Ecdysozoa</taxon>
        <taxon>Arthropoda</taxon>
        <taxon>Crustacea</taxon>
        <taxon>Multicrustacea</taxon>
        <taxon>Hexanauplia</taxon>
        <taxon>Copepoda</taxon>
        <taxon>Harpacticoida</taxon>
        <taxon>Harpacticidae</taxon>
        <taxon>Tigriopus</taxon>
    </lineage>
</organism>
<dbReference type="Gene3D" id="2.30.29.30">
    <property type="entry name" value="Pleckstrin-homology domain (PH domain)/Phosphotyrosine-binding domain (PTB)"/>
    <property type="match status" value="1"/>
</dbReference>
<evidence type="ECO:0000259" key="2">
    <source>
        <dbReference type="PROSITE" id="PS50003"/>
    </source>
</evidence>
<evidence type="ECO:0000313" key="4">
    <source>
        <dbReference type="EMBL" id="TRY76816.1"/>
    </source>
</evidence>
<accession>A0A553PGK1</accession>
<dbReference type="SMART" id="SM00233">
    <property type="entry name" value="PH"/>
    <property type="match status" value="1"/>
</dbReference>
<dbReference type="InterPro" id="IPR011993">
    <property type="entry name" value="PH-like_dom_sf"/>
</dbReference>
<dbReference type="Proteomes" id="UP000318571">
    <property type="component" value="Chromosome 5"/>
</dbReference>
<dbReference type="InterPro" id="IPR035899">
    <property type="entry name" value="DBL_dom_sf"/>
</dbReference>
<dbReference type="SMART" id="SM00325">
    <property type="entry name" value="RhoGEF"/>
    <property type="match status" value="1"/>
</dbReference>
<dbReference type="PANTHER" id="PTHR12673">
    <property type="entry name" value="FACIOGENITAL DYSPLASIA PROTEIN"/>
    <property type="match status" value="1"/>
</dbReference>
<dbReference type="EMBL" id="VCGU01000004">
    <property type="protein sequence ID" value="TRY76816.1"/>
    <property type="molecule type" value="Genomic_DNA"/>
</dbReference>
<feature type="compositionally biased region" description="Polar residues" evidence="1">
    <location>
        <begin position="453"/>
        <end position="471"/>
    </location>
</feature>
<dbReference type="CDD" id="cd00160">
    <property type="entry name" value="RhoGEF"/>
    <property type="match status" value="1"/>
</dbReference>
<evidence type="ECO:0000259" key="3">
    <source>
        <dbReference type="PROSITE" id="PS50010"/>
    </source>
</evidence>
<feature type="compositionally biased region" description="Polar residues" evidence="1">
    <location>
        <begin position="399"/>
        <end position="412"/>
    </location>
</feature>
<dbReference type="OMA" id="RKCEYET"/>
<feature type="non-terminal residue" evidence="4">
    <location>
        <position position="600"/>
    </location>
</feature>
<feature type="compositionally biased region" description="Basic and acidic residues" evidence="1">
    <location>
        <begin position="373"/>
        <end position="398"/>
    </location>
</feature>
<dbReference type="InterPro" id="IPR001849">
    <property type="entry name" value="PH_domain"/>
</dbReference>
<feature type="compositionally biased region" description="Low complexity" evidence="1">
    <location>
        <begin position="514"/>
        <end position="526"/>
    </location>
</feature>
<dbReference type="InterPro" id="IPR051092">
    <property type="entry name" value="FYVE_RhoGEF_PH"/>
</dbReference>
<evidence type="ECO:0000313" key="5">
    <source>
        <dbReference type="Proteomes" id="UP000318571"/>
    </source>
</evidence>
<evidence type="ECO:0008006" key="6">
    <source>
        <dbReference type="Google" id="ProtNLM"/>
    </source>
</evidence>
<name>A0A553PGK1_TIGCA</name>
<feature type="domain" description="DH" evidence="3">
    <location>
        <begin position="59"/>
        <end position="235"/>
    </location>
</feature>
<feature type="region of interest" description="Disordered" evidence="1">
    <location>
        <begin position="373"/>
        <end position="535"/>
    </location>
</feature>
<dbReference type="Pfam" id="PF00621">
    <property type="entry name" value="RhoGEF"/>
    <property type="match status" value="1"/>
</dbReference>
<dbReference type="AlphaFoldDB" id="A0A553PGK1"/>
<keyword evidence="5" id="KW-1185">Reference proteome</keyword>
<dbReference type="Gene3D" id="1.20.900.10">
    <property type="entry name" value="Dbl homology (DH) domain"/>
    <property type="match status" value="1"/>
</dbReference>
<dbReference type="GO" id="GO:0005085">
    <property type="term" value="F:guanyl-nucleotide exchange factor activity"/>
    <property type="evidence" value="ECO:0007669"/>
    <property type="project" value="InterPro"/>
</dbReference>
<comment type="caution">
    <text evidence="4">The sequence shown here is derived from an EMBL/GenBank/DDBJ whole genome shotgun (WGS) entry which is preliminary data.</text>
</comment>
<sequence length="600" mass="67339">MMASVPPVPGTPEWMAPLSRELEAVIAQRNLLTSRSRGRILQALSDTARAGEDQTMEGLRARAVAEVVQSEKSYLRHLEIVQEYFMDPLREKSWLTQADFVTIFGDFPAILQVNRELLKSLECSTDKIGQVFLELAPYLKFYSTYAQEFQASAKLVERYCDKSKSFRQFIADQESRPEVQLKLNALLITPVQRIPRYKMLLEDVIKNTPDCHPDKANLQNALTQIDAVAWHINDQLREHEDSLKMVDIQKSLQGGFPKIIIPGRKLLRQGNLMKVPRAGGQAQPRYFVLFSDMMIYCKIKTNSPTQLILPKANALECGCTLPLKSTQVEPLVGKGVFKITCQKEELILYSAEGESEDWIHQINLAIAQLKKDAATLRKESSRREPMKRPELLKMRRDSLSQIMSHNTKNSGKPTPRRLAFTSPKKKRPAPDTPRTTQSETPTKTKKIDHAACSPSSRVTRSAAKENNTPNQLMPPPATPTSAVTSVQMRKKKAVRPSWKALSLSRKDKIKEESTQSSSSSLFRSPSIYDGSEEDRNPVMTSYLSGRIVPLTPSQKQTDVTHLATKTDPAALRSPEDLSRALVPVQLFPGPSPPPDEGKSN</sequence>
<dbReference type="SUPFAM" id="SSF48065">
    <property type="entry name" value="DBL homology domain (DH-domain)"/>
    <property type="match status" value="1"/>
</dbReference>
<evidence type="ECO:0000256" key="1">
    <source>
        <dbReference type="SAM" id="MobiDB-lite"/>
    </source>
</evidence>
<protein>
    <recommendedName>
        <fullName evidence="6">DH domain-containing protein</fullName>
    </recommendedName>
</protein>
<feature type="domain" description="PH" evidence="2">
    <location>
        <begin position="265"/>
        <end position="367"/>
    </location>
</feature>
<dbReference type="GO" id="GO:0005737">
    <property type="term" value="C:cytoplasm"/>
    <property type="evidence" value="ECO:0007669"/>
    <property type="project" value="TreeGrafter"/>
</dbReference>
<dbReference type="InterPro" id="IPR000219">
    <property type="entry name" value="DH_dom"/>
</dbReference>
<dbReference type="STRING" id="6832.A0A553PGK1"/>
<proteinExistence type="predicted"/>
<dbReference type="PROSITE" id="PS50003">
    <property type="entry name" value="PH_DOMAIN"/>
    <property type="match status" value="1"/>
</dbReference>
<feature type="compositionally biased region" description="Basic and acidic residues" evidence="1">
    <location>
        <begin position="504"/>
        <end position="513"/>
    </location>
</feature>
<dbReference type="SUPFAM" id="SSF50729">
    <property type="entry name" value="PH domain-like"/>
    <property type="match status" value="1"/>
</dbReference>
<dbReference type="PANTHER" id="PTHR12673:SF159">
    <property type="entry name" value="LD03170P"/>
    <property type="match status" value="1"/>
</dbReference>
<dbReference type="PROSITE" id="PS50010">
    <property type="entry name" value="DH_2"/>
    <property type="match status" value="1"/>
</dbReference>
<reference evidence="4 5" key="1">
    <citation type="journal article" date="2018" name="Nat. Ecol. Evol.">
        <title>Genomic signatures of mitonuclear coevolution across populations of Tigriopus californicus.</title>
        <authorList>
            <person name="Barreto F.S."/>
            <person name="Watson E.T."/>
            <person name="Lima T.G."/>
            <person name="Willett C.S."/>
            <person name="Edmands S."/>
            <person name="Li W."/>
            <person name="Burton R.S."/>
        </authorList>
    </citation>
    <scope>NUCLEOTIDE SEQUENCE [LARGE SCALE GENOMIC DNA]</scope>
    <source>
        <strain evidence="4 5">San Diego</strain>
    </source>
</reference>
<gene>
    <name evidence="4" type="ORF">TCAL_03502</name>
</gene>